<evidence type="ECO:0000313" key="11">
    <source>
        <dbReference type="Proteomes" id="UP000557344"/>
    </source>
</evidence>
<evidence type="ECO:0000313" key="9">
    <source>
        <dbReference type="EMBL" id="MBB4534271.1"/>
    </source>
</evidence>
<dbReference type="Gene3D" id="3.30.160.390">
    <property type="entry name" value="Integrase, DNA-binding domain"/>
    <property type="match status" value="1"/>
</dbReference>
<dbReference type="SUPFAM" id="SSF56349">
    <property type="entry name" value="DNA breaking-rejoining enzymes"/>
    <property type="match status" value="1"/>
</dbReference>
<evidence type="ECO:0000256" key="3">
    <source>
        <dbReference type="ARBA" id="ARBA00023125"/>
    </source>
</evidence>
<dbReference type="CDD" id="cd00801">
    <property type="entry name" value="INT_P4_C"/>
    <property type="match status" value="1"/>
</dbReference>
<dbReference type="PROSITE" id="PS51898">
    <property type="entry name" value="TYR_RECOMBINASE"/>
    <property type="match status" value="1"/>
</dbReference>
<dbReference type="Proteomes" id="UP000523431">
    <property type="component" value="Unassembled WGS sequence"/>
</dbReference>
<dbReference type="InterPro" id="IPR025166">
    <property type="entry name" value="Integrase_DNA_bind_dom"/>
</dbReference>
<reference evidence="10 11" key="1">
    <citation type="submission" date="2020-08" db="EMBL/GenBank/DDBJ databases">
        <title>Genomic Encyclopedia of Type Strains, Phase IV (KMG-V): Genome sequencing to study the core and pangenomes of soil and plant-associated prokaryotes.</title>
        <authorList>
            <person name="Whitman W."/>
        </authorList>
    </citation>
    <scope>NUCLEOTIDE SEQUENCE [LARGE SCALE GENOMIC DNA]</scope>
    <source>
        <strain evidence="8 11">SEMIA 471</strain>
        <strain evidence="9 10">SEMIA 489</strain>
    </source>
</reference>
<dbReference type="InterPro" id="IPR011010">
    <property type="entry name" value="DNA_brk_join_enz"/>
</dbReference>
<protein>
    <submittedName>
        <fullName evidence="8">Integrase</fullName>
    </submittedName>
</protein>
<evidence type="ECO:0000256" key="5">
    <source>
        <dbReference type="PROSITE-ProRule" id="PRU01248"/>
    </source>
</evidence>
<keyword evidence="3 5" id="KW-0238">DNA-binding</keyword>
<evidence type="ECO:0000259" key="7">
    <source>
        <dbReference type="PROSITE" id="PS51900"/>
    </source>
</evidence>
<dbReference type="GO" id="GO:0003677">
    <property type="term" value="F:DNA binding"/>
    <property type="evidence" value="ECO:0007669"/>
    <property type="project" value="UniProtKB-UniRule"/>
</dbReference>
<dbReference type="Pfam" id="PF22022">
    <property type="entry name" value="Phage_int_M"/>
    <property type="match status" value="1"/>
</dbReference>
<dbReference type="Gene3D" id="1.10.150.130">
    <property type="match status" value="1"/>
</dbReference>
<dbReference type="InterPro" id="IPR002104">
    <property type="entry name" value="Integrase_catalytic"/>
</dbReference>
<evidence type="ECO:0000259" key="6">
    <source>
        <dbReference type="PROSITE" id="PS51898"/>
    </source>
</evidence>
<proteinExistence type="inferred from homology"/>
<dbReference type="EMBL" id="JACIID010000001">
    <property type="protein sequence ID" value="MBB4534271.1"/>
    <property type="molecule type" value="Genomic_DNA"/>
</dbReference>
<dbReference type="PANTHER" id="PTHR30629">
    <property type="entry name" value="PROPHAGE INTEGRASE"/>
    <property type="match status" value="1"/>
</dbReference>
<keyword evidence="4" id="KW-0233">DNA recombination</keyword>
<dbReference type="PROSITE" id="PS51900">
    <property type="entry name" value="CB"/>
    <property type="match status" value="1"/>
</dbReference>
<evidence type="ECO:0000313" key="8">
    <source>
        <dbReference type="EMBL" id="MBB4478439.1"/>
    </source>
</evidence>
<dbReference type="InterPro" id="IPR044068">
    <property type="entry name" value="CB"/>
</dbReference>
<feature type="domain" description="Core-binding (CB)" evidence="7">
    <location>
        <begin position="99"/>
        <end position="181"/>
    </location>
</feature>
<sequence length="426" mass="47506">MAKVKTAFTAKWVEAVKATDKRQEIPDPGFKGFYLIVQPLPSGAKSFALRYRGKAKFTIGSVTAWTLKDAHKEAGRVMRAFDEGRDPRAEKKEASSDDNLIENVLDEFLKRHVKAKNGARTAYDVENTIRREIKPKMKGKMITAIRRRDVISLLDDMVDRGVPTMAVRTYALLKKFFNWCIERGILEVSPMGGLKPPATVEARDRVLSDAELRWAWLAADEIGWPFGPLFKMLAVTAQRKEEVAGASRSEFDLKATEPVWVIPPARAKNGREHLVPVTPLALNLIGSLPVINESHLLFTTNGETTVGGFSKAKERLDAAMLKIARSEARERGDDPDAVKIAPWKLHDFRRTAASGMAAQGVQPHVIEAVLNHKTGTIKGVAAVYNRYDYAREKKRALTGWEKHVRSIIAAKPGSNFVPFQIRGTEQ</sequence>
<dbReference type="InterPro" id="IPR053876">
    <property type="entry name" value="Phage_int_M"/>
</dbReference>
<dbReference type="Gene3D" id="1.10.443.10">
    <property type="entry name" value="Intergrase catalytic core"/>
    <property type="match status" value="1"/>
</dbReference>
<name>A0A7W6V6A3_RHIET</name>
<dbReference type="RefSeq" id="WP_183838375.1">
    <property type="nucleotide sequence ID" value="NZ_JACIHU010000001.1"/>
</dbReference>
<evidence type="ECO:0000313" key="10">
    <source>
        <dbReference type="Proteomes" id="UP000523431"/>
    </source>
</evidence>
<evidence type="ECO:0000256" key="2">
    <source>
        <dbReference type="ARBA" id="ARBA00022908"/>
    </source>
</evidence>
<dbReference type="Proteomes" id="UP000557344">
    <property type="component" value="Unassembled WGS sequence"/>
</dbReference>
<dbReference type="EMBL" id="JACIHU010000001">
    <property type="protein sequence ID" value="MBB4478439.1"/>
    <property type="molecule type" value="Genomic_DNA"/>
</dbReference>
<dbReference type="AlphaFoldDB" id="A0A7W6V6A3"/>
<dbReference type="Pfam" id="PF13356">
    <property type="entry name" value="Arm-DNA-bind_3"/>
    <property type="match status" value="1"/>
</dbReference>
<keyword evidence="2" id="KW-0229">DNA integration</keyword>
<dbReference type="InterPro" id="IPR050808">
    <property type="entry name" value="Phage_Integrase"/>
</dbReference>
<comment type="caution">
    <text evidence="8">The sequence shown here is derived from an EMBL/GenBank/DDBJ whole genome shotgun (WGS) entry which is preliminary data.</text>
</comment>
<dbReference type="GO" id="GO:0015074">
    <property type="term" value="P:DNA integration"/>
    <property type="evidence" value="ECO:0007669"/>
    <property type="project" value="UniProtKB-KW"/>
</dbReference>
<gene>
    <name evidence="8" type="ORF">GGE46_000980</name>
    <name evidence="9" type="ORF">GGE57_000980</name>
</gene>
<dbReference type="InterPro" id="IPR013762">
    <property type="entry name" value="Integrase-like_cat_sf"/>
</dbReference>
<dbReference type="PANTHER" id="PTHR30629:SF2">
    <property type="entry name" value="PROPHAGE INTEGRASE INTS-RELATED"/>
    <property type="match status" value="1"/>
</dbReference>
<dbReference type="InterPro" id="IPR010998">
    <property type="entry name" value="Integrase_recombinase_N"/>
</dbReference>
<comment type="similarity">
    <text evidence="1">Belongs to the 'phage' integrase family.</text>
</comment>
<dbReference type="GO" id="GO:0006310">
    <property type="term" value="P:DNA recombination"/>
    <property type="evidence" value="ECO:0007669"/>
    <property type="project" value="UniProtKB-KW"/>
</dbReference>
<organism evidence="8 11">
    <name type="scientific">Rhizobium etli</name>
    <dbReference type="NCBI Taxonomy" id="29449"/>
    <lineage>
        <taxon>Bacteria</taxon>
        <taxon>Pseudomonadati</taxon>
        <taxon>Pseudomonadota</taxon>
        <taxon>Alphaproteobacteria</taxon>
        <taxon>Hyphomicrobiales</taxon>
        <taxon>Rhizobiaceae</taxon>
        <taxon>Rhizobium/Agrobacterium group</taxon>
        <taxon>Rhizobium</taxon>
    </lineage>
</organism>
<accession>A0A7W6V6A3</accession>
<evidence type="ECO:0000256" key="4">
    <source>
        <dbReference type="ARBA" id="ARBA00023172"/>
    </source>
</evidence>
<dbReference type="Pfam" id="PF00589">
    <property type="entry name" value="Phage_integrase"/>
    <property type="match status" value="1"/>
</dbReference>
<dbReference type="InterPro" id="IPR038488">
    <property type="entry name" value="Integrase_DNA-bd_sf"/>
</dbReference>
<feature type="domain" description="Tyr recombinase" evidence="6">
    <location>
        <begin position="202"/>
        <end position="397"/>
    </location>
</feature>
<evidence type="ECO:0000256" key="1">
    <source>
        <dbReference type="ARBA" id="ARBA00008857"/>
    </source>
</evidence>